<dbReference type="RefSeq" id="WP_107281963.1">
    <property type="nucleotide sequence ID" value="NZ_PYMC01000002.1"/>
</dbReference>
<dbReference type="InterPro" id="IPR000821">
    <property type="entry name" value="Ala_racemase"/>
</dbReference>
<dbReference type="PANTHER" id="PTHR30511:SF3">
    <property type="entry name" value="LYSINE RACEMASE"/>
    <property type="match status" value="1"/>
</dbReference>
<organism evidence="5 6">
    <name type="scientific">Photobacterium lipolyticum</name>
    <dbReference type="NCBI Taxonomy" id="266810"/>
    <lineage>
        <taxon>Bacteria</taxon>
        <taxon>Pseudomonadati</taxon>
        <taxon>Pseudomonadota</taxon>
        <taxon>Gammaproteobacteria</taxon>
        <taxon>Vibrionales</taxon>
        <taxon>Vibrionaceae</taxon>
        <taxon>Photobacterium</taxon>
    </lineage>
</organism>
<name>A0A2T3N2K5_9GAMM</name>
<sequence length="354" mass="38795">MSNPRLEINCAKIHHNAHILFSRLGKKNISVTPVTKVCLGHPEIVQTLINAGADMIADSRIENIESMRHSGVTVPMMLIRSPMLSQASRVVQSCDISLNTELAAIKQLSKAASSSGRVHGVVIMIELGDLREGVMQDNLEDFISQIIYLPNIVLKGIGTNLTCRYGVDPDNDKMSNLSDLADEIERKFGITLDIVSGGNSANLNWALNNKKKTRINHLRLGEAIFLGCETLYQQTIDGLFTDAITLIAEVIESKEKPSLPWGNLCLNAFGEQQKILDRGNVSQAILAIGRQDVSILGLKPPIGVNIVASTSDHLIVETSDFSLTVGQEVRFQLNYSALLSSMSSPFIHKHLFEN</sequence>
<dbReference type="GO" id="GO:0008784">
    <property type="term" value="F:alanine racemase activity"/>
    <property type="evidence" value="ECO:0007669"/>
    <property type="project" value="TreeGrafter"/>
</dbReference>
<feature type="domain" description="Alanine racemase N-terminal" evidence="4">
    <location>
        <begin position="8"/>
        <end position="225"/>
    </location>
</feature>
<dbReference type="Proteomes" id="UP000240904">
    <property type="component" value="Unassembled WGS sequence"/>
</dbReference>
<dbReference type="GO" id="GO:0005829">
    <property type="term" value="C:cytosol"/>
    <property type="evidence" value="ECO:0007669"/>
    <property type="project" value="TreeGrafter"/>
</dbReference>
<keyword evidence="3" id="KW-0413">Isomerase</keyword>
<comment type="cofactor">
    <cofactor evidence="1">
        <name>pyridoxal 5'-phosphate</name>
        <dbReference type="ChEBI" id="CHEBI:597326"/>
    </cofactor>
</comment>
<keyword evidence="2" id="KW-0663">Pyridoxal phosphate</keyword>
<protein>
    <submittedName>
        <fullName evidence="5">Alanine racemase</fullName>
    </submittedName>
</protein>
<dbReference type="EMBL" id="PYMC01000002">
    <property type="protein sequence ID" value="PSW06599.1"/>
    <property type="molecule type" value="Genomic_DNA"/>
</dbReference>
<dbReference type="GO" id="GO:0030170">
    <property type="term" value="F:pyridoxal phosphate binding"/>
    <property type="evidence" value="ECO:0007669"/>
    <property type="project" value="TreeGrafter"/>
</dbReference>
<dbReference type="InterPro" id="IPR001608">
    <property type="entry name" value="Ala_racemase_N"/>
</dbReference>
<dbReference type="Pfam" id="PF01168">
    <property type="entry name" value="Ala_racemase_N"/>
    <property type="match status" value="1"/>
</dbReference>
<accession>A0A2T3N2K5</accession>
<evidence type="ECO:0000313" key="6">
    <source>
        <dbReference type="Proteomes" id="UP000240904"/>
    </source>
</evidence>
<gene>
    <name evidence="5" type="ORF">C9I89_03415</name>
</gene>
<dbReference type="CDD" id="cd06815">
    <property type="entry name" value="PLPDE_III_AR_like_1"/>
    <property type="match status" value="1"/>
</dbReference>
<dbReference type="PANTHER" id="PTHR30511">
    <property type="entry name" value="ALANINE RACEMASE"/>
    <property type="match status" value="1"/>
</dbReference>
<keyword evidence="6" id="KW-1185">Reference proteome</keyword>
<proteinExistence type="predicted"/>
<dbReference type="SUPFAM" id="SSF51419">
    <property type="entry name" value="PLP-binding barrel"/>
    <property type="match status" value="1"/>
</dbReference>
<dbReference type="OrthoDB" id="504078at2"/>
<dbReference type="Gene3D" id="3.20.20.10">
    <property type="entry name" value="Alanine racemase"/>
    <property type="match status" value="1"/>
</dbReference>
<evidence type="ECO:0000256" key="3">
    <source>
        <dbReference type="ARBA" id="ARBA00023235"/>
    </source>
</evidence>
<reference evidence="5 6" key="1">
    <citation type="submission" date="2018-03" db="EMBL/GenBank/DDBJ databases">
        <title>Whole genome sequencing of Histamine producing bacteria.</title>
        <authorList>
            <person name="Butler K."/>
        </authorList>
    </citation>
    <scope>NUCLEOTIDE SEQUENCE [LARGE SCALE GENOMIC DNA]</scope>
    <source>
        <strain evidence="5 6">DSM 16190</strain>
    </source>
</reference>
<dbReference type="InterPro" id="IPR029066">
    <property type="entry name" value="PLP-binding_barrel"/>
</dbReference>
<comment type="caution">
    <text evidence="5">The sequence shown here is derived from an EMBL/GenBank/DDBJ whole genome shotgun (WGS) entry which is preliminary data.</text>
</comment>
<evidence type="ECO:0000259" key="4">
    <source>
        <dbReference type="Pfam" id="PF01168"/>
    </source>
</evidence>
<dbReference type="AlphaFoldDB" id="A0A2T3N2K5"/>
<evidence type="ECO:0000256" key="1">
    <source>
        <dbReference type="ARBA" id="ARBA00001933"/>
    </source>
</evidence>
<evidence type="ECO:0000313" key="5">
    <source>
        <dbReference type="EMBL" id="PSW06599.1"/>
    </source>
</evidence>
<evidence type="ECO:0000256" key="2">
    <source>
        <dbReference type="ARBA" id="ARBA00022898"/>
    </source>
</evidence>